<dbReference type="EMBL" id="UZAN01043389">
    <property type="protein sequence ID" value="VDP78262.1"/>
    <property type="molecule type" value="Genomic_DNA"/>
</dbReference>
<evidence type="ECO:0000256" key="6">
    <source>
        <dbReference type="SAM" id="MobiDB-lite"/>
    </source>
</evidence>
<dbReference type="PANTHER" id="PTHR13130:SF4">
    <property type="entry name" value="MEDIATOR OF RNA POLYMERASE II TRANSCRIPTION SUBUNIT 27"/>
    <property type="match status" value="1"/>
</dbReference>
<comment type="similarity">
    <text evidence="2">Belongs to the Mediator complex subunit 27 family.</text>
</comment>
<evidence type="ECO:0000313" key="8">
    <source>
        <dbReference type="Proteomes" id="UP000272942"/>
    </source>
</evidence>
<reference evidence="9" key="1">
    <citation type="submission" date="2016-06" db="UniProtKB">
        <authorList>
            <consortium name="WormBaseParasite"/>
        </authorList>
    </citation>
    <scope>IDENTIFICATION</scope>
</reference>
<proteinExistence type="inferred from homology"/>
<evidence type="ECO:0000256" key="3">
    <source>
        <dbReference type="ARBA" id="ARBA00023015"/>
    </source>
</evidence>
<dbReference type="Proteomes" id="UP000272942">
    <property type="component" value="Unassembled WGS sequence"/>
</dbReference>
<comment type="subcellular location">
    <subcellularLocation>
        <location evidence="1">Nucleus</location>
    </subcellularLocation>
</comment>
<keyword evidence="3" id="KW-0805">Transcription regulation</keyword>
<feature type="compositionally biased region" description="Low complexity" evidence="6">
    <location>
        <begin position="32"/>
        <end position="41"/>
    </location>
</feature>
<keyword evidence="5" id="KW-0539">Nucleus</keyword>
<evidence type="ECO:0000256" key="5">
    <source>
        <dbReference type="ARBA" id="ARBA00023242"/>
    </source>
</evidence>
<dbReference type="InterPro" id="IPR021627">
    <property type="entry name" value="Mediator_Med27"/>
</dbReference>
<dbReference type="GO" id="GO:0006357">
    <property type="term" value="P:regulation of transcription by RNA polymerase II"/>
    <property type="evidence" value="ECO:0007669"/>
    <property type="project" value="TreeGrafter"/>
</dbReference>
<dbReference type="PANTHER" id="PTHR13130">
    <property type="entry name" value="34 KDA TRANSCRIPTIONAL CO-ACTIVATOR-RELATED"/>
    <property type="match status" value="1"/>
</dbReference>
<organism evidence="9">
    <name type="scientific">Echinostoma caproni</name>
    <dbReference type="NCBI Taxonomy" id="27848"/>
    <lineage>
        <taxon>Eukaryota</taxon>
        <taxon>Metazoa</taxon>
        <taxon>Spiralia</taxon>
        <taxon>Lophotrochozoa</taxon>
        <taxon>Platyhelminthes</taxon>
        <taxon>Trematoda</taxon>
        <taxon>Digenea</taxon>
        <taxon>Plagiorchiida</taxon>
        <taxon>Echinostomata</taxon>
        <taxon>Echinostomatoidea</taxon>
        <taxon>Echinostomatidae</taxon>
        <taxon>Echinostoma</taxon>
    </lineage>
</organism>
<feature type="region of interest" description="Disordered" evidence="6">
    <location>
        <begin position="30"/>
        <end position="49"/>
    </location>
</feature>
<dbReference type="Pfam" id="PF11571">
    <property type="entry name" value="Med27"/>
    <property type="match status" value="1"/>
</dbReference>
<gene>
    <name evidence="7" type="ORF">ECPE_LOCUS6389</name>
</gene>
<evidence type="ECO:0000256" key="2">
    <source>
        <dbReference type="ARBA" id="ARBA00008048"/>
    </source>
</evidence>
<evidence type="ECO:0000313" key="7">
    <source>
        <dbReference type="EMBL" id="VDP78262.1"/>
    </source>
</evidence>
<feature type="region of interest" description="Disordered" evidence="6">
    <location>
        <begin position="78"/>
        <end position="103"/>
    </location>
</feature>
<accession>A0A183AHF4</accession>
<keyword evidence="8" id="KW-1185">Reference proteome</keyword>
<evidence type="ECO:0000256" key="4">
    <source>
        <dbReference type="ARBA" id="ARBA00023163"/>
    </source>
</evidence>
<dbReference type="GO" id="GO:0003713">
    <property type="term" value="F:transcription coactivator activity"/>
    <property type="evidence" value="ECO:0007669"/>
    <property type="project" value="TreeGrafter"/>
</dbReference>
<dbReference type="WBParaSite" id="ECPE_0000640201-mRNA-1">
    <property type="protein sequence ID" value="ECPE_0000640201-mRNA-1"/>
    <property type="gene ID" value="ECPE_0000640201"/>
</dbReference>
<evidence type="ECO:0000313" key="9">
    <source>
        <dbReference type="WBParaSite" id="ECPE_0000640201-mRNA-1"/>
    </source>
</evidence>
<feature type="compositionally biased region" description="Polar residues" evidence="6">
    <location>
        <begin position="93"/>
        <end position="103"/>
    </location>
</feature>
<sequence>MQCLVTFRRLHPAWIIIRGLTENCLIHQTNKSTSTSSTQSEDPSDTDSISKPLEELLTSKAPQNPTLKDTLVALLSPSLKGTRPEQETRSRRTTNPAYNPRPIQTSNMHIGLLDLVTPSRYALFQRITTLAQCVLLHLSNDYQPASAVRGLFSWLHSYQDLYTAPCVRCNQLLGQDVSLPLWRSYSHPRKSDQSSIEPQHEYCQAVS</sequence>
<evidence type="ECO:0000256" key="1">
    <source>
        <dbReference type="ARBA" id="ARBA00004123"/>
    </source>
</evidence>
<name>A0A183AHF4_9TREM</name>
<reference evidence="7 8" key="2">
    <citation type="submission" date="2018-11" db="EMBL/GenBank/DDBJ databases">
        <authorList>
            <consortium name="Pathogen Informatics"/>
        </authorList>
    </citation>
    <scope>NUCLEOTIDE SEQUENCE [LARGE SCALE GENOMIC DNA]</scope>
    <source>
        <strain evidence="7 8">Egypt</strain>
    </source>
</reference>
<keyword evidence="4" id="KW-0804">Transcription</keyword>
<dbReference type="GO" id="GO:0016592">
    <property type="term" value="C:mediator complex"/>
    <property type="evidence" value="ECO:0007669"/>
    <property type="project" value="InterPro"/>
</dbReference>
<protein>
    <submittedName>
        <fullName evidence="9">Mediator of RNA polymerase II transcription subunit 27-like</fullName>
    </submittedName>
</protein>
<dbReference type="OrthoDB" id="1868004at2759"/>
<dbReference type="AlphaFoldDB" id="A0A183AHF4"/>